<name>A0A395HDS4_9EURO</name>
<dbReference type="AlphaFoldDB" id="A0A395HDS4"/>
<evidence type="ECO:0000256" key="1">
    <source>
        <dbReference type="SAM" id="MobiDB-lite"/>
    </source>
</evidence>
<evidence type="ECO:0000313" key="3">
    <source>
        <dbReference type="Proteomes" id="UP000249402"/>
    </source>
</evidence>
<dbReference type="GeneID" id="37223223"/>
<dbReference type="VEuPathDB" id="FungiDB:BO80DRAFT_420417"/>
<proteinExistence type="predicted"/>
<organism evidence="2 3">
    <name type="scientific">Aspergillus ibericus CBS 121593</name>
    <dbReference type="NCBI Taxonomy" id="1448316"/>
    <lineage>
        <taxon>Eukaryota</taxon>
        <taxon>Fungi</taxon>
        <taxon>Dikarya</taxon>
        <taxon>Ascomycota</taxon>
        <taxon>Pezizomycotina</taxon>
        <taxon>Eurotiomycetes</taxon>
        <taxon>Eurotiomycetidae</taxon>
        <taxon>Eurotiales</taxon>
        <taxon>Aspergillaceae</taxon>
        <taxon>Aspergillus</taxon>
        <taxon>Aspergillus subgen. Circumdati</taxon>
    </lineage>
</organism>
<accession>A0A395HDS4</accession>
<dbReference type="Proteomes" id="UP000249402">
    <property type="component" value="Unassembled WGS sequence"/>
</dbReference>
<gene>
    <name evidence="2" type="ORF">BO80DRAFT_420417</name>
</gene>
<feature type="compositionally biased region" description="Basic and acidic residues" evidence="1">
    <location>
        <begin position="41"/>
        <end position="50"/>
    </location>
</feature>
<reference evidence="2 3" key="1">
    <citation type="submission" date="2018-02" db="EMBL/GenBank/DDBJ databases">
        <title>The genomes of Aspergillus section Nigri reveals drivers in fungal speciation.</title>
        <authorList>
            <consortium name="DOE Joint Genome Institute"/>
            <person name="Vesth T.C."/>
            <person name="Nybo J."/>
            <person name="Theobald S."/>
            <person name="Brandl J."/>
            <person name="Frisvad J.C."/>
            <person name="Nielsen K.F."/>
            <person name="Lyhne E.K."/>
            <person name="Kogle M.E."/>
            <person name="Kuo A."/>
            <person name="Riley R."/>
            <person name="Clum A."/>
            <person name="Nolan M."/>
            <person name="Lipzen A."/>
            <person name="Salamov A."/>
            <person name="Henrissat B."/>
            <person name="Wiebenga A."/>
            <person name="De vries R.P."/>
            <person name="Grigoriev I.V."/>
            <person name="Mortensen U.H."/>
            <person name="Andersen M.R."/>
            <person name="Baker S.E."/>
        </authorList>
    </citation>
    <scope>NUCLEOTIDE SEQUENCE [LARGE SCALE GENOMIC DNA]</scope>
    <source>
        <strain evidence="2 3">CBS 121593</strain>
    </source>
</reference>
<sequence>MMTGALDPDANFLVGNMSVVRLIMVRRDHSSRGARTVHRSPPMEDPDRFHPRSRVISARVIDSGSQKYPDVGHESWVNLGDLVGEVTAKSKACEWVVGPLRRCRGRQFLLGRRFSSPDRPRMEQIGTGFRAFRRTPPTYSHPPTARFTALWLAPSGVCLGKAAGTGRLRLDDDDDLGEAIIISHSPPCGRGEVDDDWASVCKAIHSA</sequence>
<protein>
    <submittedName>
        <fullName evidence="2">Uncharacterized protein</fullName>
    </submittedName>
</protein>
<dbReference type="OrthoDB" id="10483867at2759"/>
<evidence type="ECO:0000313" key="2">
    <source>
        <dbReference type="EMBL" id="RAL06121.1"/>
    </source>
</evidence>
<dbReference type="RefSeq" id="XP_025580448.1">
    <property type="nucleotide sequence ID" value="XM_025718358.1"/>
</dbReference>
<feature type="region of interest" description="Disordered" evidence="1">
    <location>
        <begin position="30"/>
        <end position="50"/>
    </location>
</feature>
<keyword evidence="3" id="KW-1185">Reference proteome</keyword>
<dbReference type="EMBL" id="KZ824419">
    <property type="protein sequence ID" value="RAL06121.1"/>
    <property type="molecule type" value="Genomic_DNA"/>
</dbReference>